<evidence type="ECO:0000256" key="1">
    <source>
        <dbReference type="SAM" id="MobiDB-lite"/>
    </source>
</evidence>
<gene>
    <name evidence="4" type="primary">LOC113737590</name>
</gene>
<dbReference type="RefSeq" id="XP_027120598.2">
    <property type="nucleotide sequence ID" value="XM_027264797.2"/>
</dbReference>
<feature type="compositionally biased region" description="Basic and acidic residues" evidence="1">
    <location>
        <begin position="289"/>
        <end position="313"/>
    </location>
</feature>
<reference evidence="4" key="2">
    <citation type="submission" date="2025-08" db="UniProtKB">
        <authorList>
            <consortium name="RefSeq"/>
        </authorList>
    </citation>
    <scope>IDENTIFICATION</scope>
    <source>
        <tissue evidence="4">Leaves</tissue>
    </source>
</reference>
<evidence type="ECO:0000313" key="4">
    <source>
        <dbReference type="RefSeq" id="XP_027120598.2"/>
    </source>
</evidence>
<sequence>MYDASTDPEDHLSVFLTHMRLQTAADEICCKTFPMFLKGKARLWFQGLAPGSIRNFPELARQFVAQFVSSKTYSKNATHLMAIRQRPDESLRNFMTRFNAESLQVRDKDEKVVMAAFVNVLRVEELFYKLAEKPPKNLEELLTRAHAAANGEEAGRLKKESDRELGDRKGRTNPPEGKDVPAKKNVFDRLSREKAPAPPPLPEKGYTPLTRPRAQILAVMEAEGLGDRSPKMGTPRNKRDQDRYCAFHRDVGHDTEGCWALRREIEDLIQRGFLGRFVRQGRSGQEPGRTCRGDRGEGQRRHRPERRDERRGPSPDQDAQNLAGVINTIAGGPTGGDSHTARKNRRPPPEKDDSLKRLRMDEEITFGPRDAVPLASGNHEAIVIDIVTNNYRVKKVYVDQGSAVDIMFYRVFKELGLEDGQLTPVRTPLMGFTGPPINPEGMITLMVTIGQAPKCRTIPVNFVVVKQHSPYNVFLGRPALNALRAIPSTLHLSVKFPTPGGIAEVRGDPEVARACYLAMLQGREKVVAQTTCLEPYIPGEEARQLGTQDEIEEFPLREDRPDQVIRIGKLLPPEEKKDLKALLREYSQVFAWSVDDMLGIPTDLAVHHLNVDPRFKPVKQKKRSFAPERNEVIKKEVGKLLES</sequence>
<evidence type="ECO:0000313" key="3">
    <source>
        <dbReference type="Proteomes" id="UP001652660"/>
    </source>
</evidence>
<keyword evidence="3" id="KW-1185">Reference proteome</keyword>
<dbReference type="AlphaFoldDB" id="A0A6P6WYK8"/>
<name>A0A6P6WYK8_COFAR</name>
<evidence type="ECO:0000259" key="2">
    <source>
        <dbReference type="Pfam" id="PF03732"/>
    </source>
</evidence>
<dbReference type="InterPro" id="IPR021109">
    <property type="entry name" value="Peptidase_aspartic_dom_sf"/>
</dbReference>
<dbReference type="Proteomes" id="UP001652660">
    <property type="component" value="Chromosome 3e"/>
</dbReference>
<accession>A0A6P6WYK8</accession>
<protein>
    <recommendedName>
        <fullName evidence="2">Retrotransposon gag domain-containing protein</fullName>
    </recommendedName>
</protein>
<dbReference type="InterPro" id="IPR005162">
    <property type="entry name" value="Retrotrans_gag_dom"/>
</dbReference>
<feature type="region of interest" description="Disordered" evidence="1">
    <location>
        <begin position="151"/>
        <end position="209"/>
    </location>
</feature>
<feature type="compositionally biased region" description="Basic and acidic residues" evidence="1">
    <location>
        <begin position="153"/>
        <end position="195"/>
    </location>
</feature>
<dbReference type="CDD" id="cd00303">
    <property type="entry name" value="retropepsin_like"/>
    <property type="match status" value="1"/>
</dbReference>
<dbReference type="Pfam" id="PF03732">
    <property type="entry name" value="Retrotrans_gag"/>
    <property type="match status" value="1"/>
</dbReference>
<dbReference type="OrthoDB" id="1751727at2759"/>
<feature type="domain" description="Retrotransposon gag" evidence="2">
    <location>
        <begin position="32"/>
        <end position="122"/>
    </location>
</feature>
<proteinExistence type="predicted"/>
<reference evidence="3" key="1">
    <citation type="journal article" date="2025" name="Foods">
        <title>Unveiling the Microbial Signatures of Arabica Coffee Cherries: Insights into Ripeness Specific Diversity, Functional Traits, and Implications for Quality and Safety.</title>
        <authorList>
            <consortium name="RefSeq"/>
            <person name="Tenea G.N."/>
            <person name="Cifuentes V."/>
            <person name="Reyes P."/>
            <person name="Cevallos-Vallejos M."/>
        </authorList>
    </citation>
    <scope>NUCLEOTIDE SEQUENCE [LARGE SCALE GENOMIC DNA]</scope>
</reference>
<dbReference type="PANTHER" id="PTHR33223">
    <property type="entry name" value="CCHC-TYPE DOMAIN-CONTAINING PROTEIN"/>
    <property type="match status" value="1"/>
</dbReference>
<dbReference type="Gene3D" id="2.40.70.10">
    <property type="entry name" value="Acid Proteases"/>
    <property type="match status" value="1"/>
</dbReference>
<dbReference type="PANTHER" id="PTHR33223:SF10">
    <property type="entry name" value="AMINOTRANSFERASE-LIKE PLANT MOBILE DOMAIN-CONTAINING PROTEIN"/>
    <property type="match status" value="1"/>
</dbReference>
<feature type="region of interest" description="Disordered" evidence="1">
    <location>
        <begin position="279"/>
        <end position="358"/>
    </location>
</feature>
<dbReference type="GeneID" id="113737590"/>
<organism evidence="3 4">
    <name type="scientific">Coffea arabica</name>
    <name type="common">Arabian coffee</name>
    <dbReference type="NCBI Taxonomy" id="13443"/>
    <lineage>
        <taxon>Eukaryota</taxon>
        <taxon>Viridiplantae</taxon>
        <taxon>Streptophyta</taxon>
        <taxon>Embryophyta</taxon>
        <taxon>Tracheophyta</taxon>
        <taxon>Spermatophyta</taxon>
        <taxon>Magnoliopsida</taxon>
        <taxon>eudicotyledons</taxon>
        <taxon>Gunneridae</taxon>
        <taxon>Pentapetalae</taxon>
        <taxon>asterids</taxon>
        <taxon>lamiids</taxon>
        <taxon>Gentianales</taxon>
        <taxon>Rubiaceae</taxon>
        <taxon>Ixoroideae</taxon>
        <taxon>Gardenieae complex</taxon>
        <taxon>Bertiereae - Coffeeae clade</taxon>
        <taxon>Coffeeae</taxon>
        <taxon>Coffea</taxon>
    </lineage>
</organism>
<feature type="compositionally biased region" description="Basic and acidic residues" evidence="1">
    <location>
        <begin position="347"/>
        <end position="358"/>
    </location>
</feature>